<comment type="caution">
    <text evidence="10">The sequence shown here is derived from an EMBL/GenBank/DDBJ whole genome shotgun (WGS) entry which is preliminary data.</text>
</comment>
<dbReference type="CDD" id="cd04724">
    <property type="entry name" value="Tryptophan_synthase_alpha"/>
    <property type="match status" value="1"/>
</dbReference>
<accession>A0ABT9M835</accession>
<evidence type="ECO:0000256" key="4">
    <source>
        <dbReference type="ARBA" id="ARBA00022822"/>
    </source>
</evidence>
<keyword evidence="4 8" id="KW-0822">Tryptophan biosynthesis</keyword>
<evidence type="ECO:0000256" key="2">
    <source>
        <dbReference type="ARBA" id="ARBA00011270"/>
    </source>
</evidence>
<proteinExistence type="inferred from homology"/>
<dbReference type="Pfam" id="PF00290">
    <property type="entry name" value="Trp_syntA"/>
    <property type="match status" value="1"/>
</dbReference>
<reference evidence="10 11" key="1">
    <citation type="submission" date="2023-07" db="EMBL/GenBank/DDBJ databases">
        <title>Genomic Encyclopedia of Type Strains, Phase IV (KMG-IV): sequencing the most valuable type-strain genomes for metagenomic binning, comparative biology and taxonomic classification.</title>
        <authorList>
            <person name="Goeker M."/>
        </authorList>
    </citation>
    <scope>NUCLEOTIDE SEQUENCE [LARGE SCALE GENOMIC DNA]</scope>
    <source>
        <strain evidence="10 11">NIO-1023</strain>
    </source>
</reference>
<evidence type="ECO:0000256" key="9">
    <source>
        <dbReference type="RuleBase" id="RU003662"/>
    </source>
</evidence>
<feature type="active site" description="Proton acceptor" evidence="8">
    <location>
        <position position="65"/>
    </location>
</feature>
<feature type="active site" description="Proton acceptor" evidence="8">
    <location>
        <position position="76"/>
    </location>
</feature>
<evidence type="ECO:0000256" key="7">
    <source>
        <dbReference type="ARBA" id="ARBA00049047"/>
    </source>
</evidence>
<evidence type="ECO:0000256" key="6">
    <source>
        <dbReference type="ARBA" id="ARBA00023239"/>
    </source>
</evidence>
<keyword evidence="6 8" id="KW-0456">Lyase</keyword>
<organism evidence="10 11">
    <name type="scientific">Deinococcus enclensis</name>
    <dbReference type="NCBI Taxonomy" id="1049582"/>
    <lineage>
        <taxon>Bacteria</taxon>
        <taxon>Thermotogati</taxon>
        <taxon>Deinococcota</taxon>
        <taxon>Deinococci</taxon>
        <taxon>Deinococcales</taxon>
        <taxon>Deinococcaceae</taxon>
        <taxon>Deinococcus</taxon>
    </lineage>
</organism>
<comment type="catalytic activity">
    <reaction evidence="7 8">
        <text>(1S,2R)-1-C-(indol-3-yl)glycerol 3-phosphate + L-serine = D-glyceraldehyde 3-phosphate + L-tryptophan + H2O</text>
        <dbReference type="Rhea" id="RHEA:10532"/>
        <dbReference type="ChEBI" id="CHEBI:15377"/>
        <dbReference type="ChEBI" id="CHEBI:33384"/>
        <dbReference type="ChEBI" id="CHEBI:57912"/>
        <dbReference type="ChEBI" id="CHEBI:58866"/>
        <dbReference type="ChEBI" id="CHEBI:59776"/>
        <dbReference type="EC" id="4.2.1.20"/>
    </reaction>
</comment>
<dbReference type="EC" id="4.2.1.20" evidence="8"/>
<dbReference type="Proteomes" id="UP001232163">
    <property type="component" value="Unassembled WGS sequence"/>
</dbReference>
<dbReference type="InterPro" id="IPR013785">
    <property type="entry name" value="Aldolase_TIM"/>
</dbReference>
<dbReference type="NCBIfam" id="TIGR00262">
    <property type="entry name" value="trpA"/>
    <property type="match status" value="1"/>
</dbReference>
<evidence type="ECO:0000256" key="3">
    <source>
        <dbReference type="ARBA" id="ARBA00022605"/>
    </source>
</evidence>
<dbReference type="InterPro" id="IPR018204">
    <property type="entry name" value="Trp_synthase_alpha_AS"/>
</dbReference>
<comment type="pathway">
    <text evidence="1 8">Amino-acid biosynthesis; L-tryptophan biosynthesis; L-tryptophan from chorismate: step 5/5.</text>
</comment>
<keyword evidence="5 8" id="KW-0057">Aromatic amino acid biosynthesis</keyword>
<keyword evidence="11" id="KW-1185">Reference proteome</keyword>
<comment type="subunit">
    <text evidence="2 8">Tetramer of two alpha and two beta chains.</text>
</comment>
<evidence type="ECO:0000256" key="8">
    <source>
        <dbReference type="HAMAP-Rule" id="MF_00131"/>
    </source>
</evidence>
<evidence type="ECO:0000313" key="11">
    <source>
        <dbReference type="Proteomes" id="UP001232163"/>
    </source>
</evidence>
<gene>
    <name evidence="8" type="primary">trpA</name>
    <name evidence="10" type="ORF">QO006_000130</name>
</gene>
<dbReference type="InterPro" id="IPR011060">
    <property type="entry name" value="RibuloseP-bd_barrel"/>
</dbReference>
<evidence type="ECO:0000313" key="10">
    <source>
        <dbReference type="EMBL" id="MDP9762717.1"/>
    </source>
</evidence>
<dbReference type="HAMAP" id="MF_00131">
    <property type="entry name" value="Trp_synth_alpha"/>
    <property type="match status" value="1"/>
</dbReference>
<dbReference type="RefSeq" id="WP_307463052.1">
    <property type="nucleotide sequence ID" value="NZ_JAURUR010000001.1"/>
</dbReference>
<evidence type="ECO:0000256" key="5">
    <source>
        <dbReference type="ARBA" id="ARBA00023141"/>
    </source>
</evidence>
<comment type="similarity">
    <text evidence="8 9">Belongs to the TrpA family.</text>
</comment>
<dbReference type="SUPFAM" id="SSF51366">
    <property type="entry name" value="Ribulose-phoshate binding barrel"/>
    <property type="match status" value="1"/>
</dbReference>
<evidence type="ECO:0000256" key="1">
    <source>
        <dbReference type="ARBA" id="ARBA00004733"/>
    </source>
</evidence>
<comment type="function">
    <text evidence="8">The alpha subunit is responsible for the aldol cleavage of indoleglycerol phosphate to indole and glyceraldehyde 3-phosphate.</text>
</comment>
<dbReference type="Gene3D" id="3.20.20.70">
    <property type="entry name" value="Aldolase class I"/>
    <property type="match status" value="1"/>
</dbReference>
<keyword evidence="3 8" id="KW-0028">Amino-acid biosynthesis</keyword>
<protein>
    <recommendedName>
        <fullName evidence="8">Tryptophan synthase alpha chain</fullName>
        <ecNumber evidence="8">4.2.1.20</ecNumber>
    </recommendedName>
</protein>
<dbReference type="GO" id="GO:0004834">
    <property type="term" value="F:tryptophan synthase activity"/>
    <property type="evidence" value="ECO:0007669"/>
    <property type="project" value="UniProtKB-EC"/>
</dbReference>
<dbReference type="PANTHER" id="PTHR43406">
    <property type="entry name" value="TRYPTOPHAN SYNTHASE, ALPHA CHAIN"/>
    <property type="match status" value="1"/>
</dbReference>
<dbReference type="PROSITE" id="PS00167">
    <property type="entry name" value="TRP_SYNTHASE_ALPHA"/>
    <property type="match status" value="1"/>
</dbReference>
<dbReference type="EMBL" id="JAURUR010000001">
    <property type="protein sequence ID" value="MDP9762717.1"/>
    <property type="molecule type" value="Genomic_DNA"/>
</dbReference>
<dbReference type="InterPro" id="IPR002028">
    <property type="entry name" value="Trp_synthase_suA"/>
</dbReference>
<sequence length="275" mass="29137">MSASLTGAPAVTREGRGVARLQAAFQQAEAEGRAAFIPYMTAGFPDRARFLEVASTLLERADILEVGIPYSDPLGDGPTIQRASEDALAAGTSTRGTLDLVRELRRTHDTPISVMTYVNPIYAVGPETFMRLAAEAGVDGLILPDLPPDQDIELIDLATRYGLGLTFLIAPTSTTERVKLVAQACTAFLYAVSVVGVTGAREEVALGEVPEMLALAREHTRVPVVVGFGVRDARAAQALAPLVDGVVVGSTFINAIRQGADLRALVHDIADGCRR</sequence>
<dbReference type="PANTHER" id="PTHR43406:SF1">
    <property type="entry name" value="TRYPTOPHAN SYNTHASE ALPHA CHAIN, CHLOROPLASTIC"/>
    <property type="match status" value="1"/>
</dbReference>
<name>A0ABT9M835_9DEIO</name>